<gene>
    <name evidence="10" type="primary">WBGene00112199</name>
</gene>
<dbReference type="GO" id="GO:0003723">
    <property type="term" value="F:RNA binding"/>
    <property type="evidence" value="ECO:0007669"/>
    <property type="project" value="UniProtKB-UniRule"/>
</dbReference>
<reference evidence="10" key="2">
    <citation type="submission" date="2022-06" db="UniProtKB">
        <authorList>
            <consortium name="EnsemblMetazoa"/>
        </authorList>
    </citation>
    <scope>IDENTIFICATION</scope>
    <source>
        <strain evidence="10">PS312</strain>
    </source>
</reference>
<evidence type="ECO:0000256" key="5">
    <source>
        <dbReference type="ARBA" id="ARBA00022884"/>
    </source>
</evidence>
<dbReference type="InterPro" id="IPR044399">
    <property type="entry name" value="Mb-like_M"/>
</dbReference>
<evidence type="ECO:0000256" key="6">
    <source>
        <dbReference type="ARBA" id="ARBA00022917"/>
    </source>
</evidence>
<feature type="compositionally biased region" description="Low complexity" evidence="7">
    <location>
        <begin position="723"/>
        <end position="735"/>
    </location>
</feature>
<feature type="domain" description="RRM" evidence="9">
    <location>
        <begin position="48"/>
        <end position="135"/>
    </location>
</feature>
<dbReference type="Gene3D" id="2.130.10.10">
    <property type="entry name" value="YVTN repeat-like/Quinoprotein amine dehydrogenase"/>
    <property type="match status" value="1"/>
</dbReference>
<sequence>MVEAELNKENEEEPCFDDPPEFVDEIDDEDLVGDVLKQRPEISEYEDNVILVFGLPAVGTERLSKLKNVLKKIFDNVNPTNNLHIPVDETGGTKGVCFVEWPDKAVAEYACTVLEGYKLDKNHTFQAILYSNSRKSGPPDEGWQTPEPQEYLDIGDPWLWMHNNRCRDQFAIQYDKSGTPTVSVMWNIKGHDPEVVGDAERPSWTESVFRWSPHGSFLTTIHAKGIVMWGGEKFARYRRFTHENVQFIDFSPNENFLVTYAPSDGRWGEDEDCLRIWDVFTGQQLKGFSLYALTNRDHLSCWPFFQWSHDEKYFVCAKSPEKDKLEKEKKPNGVSVFESSTMELLNRRSIIIDNLKIFSWNPARNILAYYSEGEENTPAEFGLLDIPSGTKLRTARIYNVAEAQMWWQESGMRMAIHTLRYQKKATKENGDVKYIGGTTSHIEIFDLSDRKDVSQMNIPLKEPFVSLGWEPHGDKLCVLTGNAAKCQPLVYRMDPTKHAPVPMSKLDPVPQLNSVEWAPAGGWLAVLARLSTGGNIVFVDASGAEAKRTNVAEHPGFNKGYWDPTGRYFVTCCTQGGRAGADLGYRIYTFQGRELVRKNLDRLLQFKWRPRPPVKLQEQKLKEIRKNLKTTSVKFDREDNDEKVKASQEVIDKRRKIMSAFDVVRHRNVDMIKAFKEKRMQLRDGVDTDDLSTKDQDLVEISMKGKTIVSDRGRSLRVHMGDPSSSRLSRSLSPSPLRPPSLVISPQLTRSSSDRDKEGRALRHSISISPQLTPSQVVLIRKSWKHVNTKGLSGVLRRCFQRLESSCPSVASTFSAASNSLSTCPNQIRTLADHAKYLATLMQRIIDSEEGVEDELRSVGASHVTLQSHQGIGIKEFERFGEIFVEVVLKLDGIQQSKETSRAWRQLICSMVDHFRDGFDMHMRQSRRKSSFGVHSEYFDGLEVRRNSSPGSRKTSLTIPSNPSLQPRKLSDFT</sequence>
<evidence type="ECO:0000256" key="1">
    <source>
        <dbReference type="ARBA" id="ARBA00004496"/>
    </source>
</evidence>
<organism evidence="10 11">
    <name type="scientific">Pristionchus pacificus</name>
    <name type="common">Parasitic nematode worm</name>
    <dbReference type="NCBI Taxonomy" id="54126"/>
    <lineage>
        <taxon>Eukaryota</taxon>
        <taxon>Metazoa</taxon>
        <taxon>Ecdysozoa</taxon>
        <taxon>Nematoda</taxon>
        <taxon>Chromadorea</taxon>
        <taxon>Rhabditida</taxon>
        <taxon>Rhabditina</taxon>
        <taxon>Diplogasteromorpha</taxon>
        <taxon>Diplogasteroidea</taxon>
        <taxon>Neodiplogasteridae</taxon>
        <taxon>Pristionchus</taxon>
    </lineage>
</organism>
<dbReference type="PROSITE" id="PS01033">
    <property type="entry name" value="GLOBIN"/>
    <property type="match status" value="1"/>
</dbReference>
<dbReference type="CDD" id="cd01040">
    <property type="entry name" value="Mb-like"/>
    <property type="match status" value="1"/>
</dbReference>
<feature type="compositionally biased region" description="Basic and acidic residues" evidence="7">
    <location>
        <begin position="752"/>
        <end position="761"/>
    </location>
</feature>
<dbReference type="GO" id="GO:0003743">
    <property type="term" value="F:translation initiation factor activity"/>
    <property type="evidence" value="ECO:0007669"/>
    <property type="project" value="UniProtKB-KW"/>
</dbReference>
<dbReference type="InterPro" id="IPR013979">
    <property type="entry name" value="TIF_beta_prop-like"/>
</dbReference>
<dbReference type="PROSITE" id="PS50102">
    <property type="entry name" value="RRM"/>
    <property type="match status" value="1"/>
</dbReference>
<dbReference type="GO" id="GO:0006413">
    <property type="term" value="P:translational initiation"/>
    <property type="evidence" value="ECO:0000318"/>
    <property type="project" value="GO_Central"/>
</dbReference>
<dbReference type="Pfam" id="PF00076">
    <property type="entry name" value="RRM_1"/>
    <property type="match status" value="1"/>
</dbReference>
<dbReference type="AlphaFoldDB" id="A0A2A6B5R1"/>
<evidence type="ECO:0000313" key="10">
    <source>
        <dbReference type="EnsemblMetazoa" id="PPA22645.1"/>
    </source>
</evidence>
<dbReference type="InterPro" id="IPR034363">
    <property type="entry name" value="eIF3B_RRM"/>
</dbReference>
<dbReference type="InterPro" id="IPR035979">
    <property type="entry name" value="RBD_domain_sf"/>
</dbReference>
<dbReference type="GO" id="GO:0019825">
    <property type="term" value="F:oxygen binding"/>
    <property type="evidence" value="ECO:0007669"/>
    <property type="project" value="InterPro"/>
</dbReference>
<dbReference type="CDD" id="cd12278">
    <property type="entry name" value="RRM_eIF3B"/>
    <property type="match status" value="1"/>
</dbReference>
<feature type="domain" description="Globin" evidence="8">
    <location>
        <begin position="771"/>
        <end position="920"/>
    </location>
</feature>
<dbReference type="Gene3D" id="3.30.70.330">
    <property type="match status" value="1"/>
</dbReference>
<evidence type="ECO:0000256" key="3">
    <source>
        <dbReference type="ARBA" id="ARBA00022540"/>
    </source>
</evidence>
<evidence type="ECO:0000256" key="2">
    <source>
        <dbReference type="ARBA" id="ARBA00022490"/>
    </source>
</evidence>
<dbReference type="GO" id="GO:0031369">
    <property type="term" value="F:translation initiation factor binding"/>
    <property type="evidence" value="ECO:0007669"/>
    <property type="project" value="InterPro"/>
</dbReference>
<dbReference type="SUPFAM" id="SSF54928">
    <property type="entry name" value="RNA-binding domain, RBD"/>
    <property type="match status" value="1"/>
</dbReference>
<dbReference type="InterPro" id="IPR012292">
    <property type="entry name" value="Globin/Proto"/>
</dbReference>
<evidence type="ECO:0000313" key="11">
    <source>
        <dbReference type="Proteomes" id="UP000005239"/>
    </source>
</evidence>
<comment type="subcellular location">
    <subcellularLocation>
        <location evidence="1">Cytoplasm</location>
    </subcellularLocation>
</comment>
<dbReference type="GO" id="GO:0020037">
    <property type="term" value="F:heme binding"/>
    <property type="evidence" value="ECO:0007669"/>
    <property type="project" value="InterPro"/>
</dbReference>
<dbReference type="Pfam" id="PF08662">
    <property type="entry name" value="eIF2A"/>
    <property type="match status" value="1"/>
</dbReference>
<dbReference type="InterPro" id="IPR000504">
    <property type="entry name" value="RRM_dom"/>
</dbReference>
<accession>A0A8R1UE35</accession>
<keyword evidence="6" id="KW-0648">Protein biosynthesis</keyword>
<dbReference type="InterPro" id="IPR000971">
    <property type="entry name" value="Globin"/>
</dbReference>
<dbReference type="InterPro" id="IPR015943">
    <property type="entry name" value="WD40/YVTN_repeat-like_dom_sf"/>
</dbReference>
<feature type="region of interest" description="Disordered" evidence="7">
    <location>
        <begin position="710"/>
        <end position="767"/>
    </location>
</feature>
<keyword evidence="2" id="KW-0963">Cytoplasm</keyword>
<dbReference type="SUPFAM" id="SSF46458">
    <property type="entry name" value="Globin-like"/>
    <property type="match status" value="1"/>
</dbReference>
<dbReference type="SUPFAM" id="SSF69322">
    <property type="entry name" value="Tricorn protease domain 2"/>
    <property type="match status" value="1"/>
</dbReference>
<keyword evidence="4" id="KW-0853">WD repeat</keyword>
<accession>A0A2A6B5R1</accession>
<dbReference type="InterPro" id="IPR011400">
    <property type="entry name" value="EIF3B"/>
</dbReference>
<keyword evidence="5" id="KW-0694">RNA-binding</keyword>
<proteinExistence type="predicted"/>
<dbReference type="PANTHER" id="PTHR14068">
    <property type="entry name" value="EUKARYOTIC TRANSLATION INITIATION FACTOR 3 EIF3 -RELATED"/>
    <property type="match status" value="1"/>
</dbReference>
<dbReference type="Proteomes" id="UP000005239">
    <property type="component" value="Unassembled WGS sequence"/>
</dbReference>
<evidence type="ECO:0000259" key="9">
    <source>
        <dbReference type="PROSITE" id="PS50102"/>
    </source>
</evidence>
<dbReference type="InterPro" id="IPR009050">
    <property type="entry name" value="Globin-like_sf"/>
</dbReference>
<reference evidence="11" key="1">
    <citation type="journal article" date="2008" name="Nat. Genet.">
        <title>The Pristionchus pacificus genome provides a unique perspective on nematode lifestyle and parasitism.</title>
        <authorList>
            <person name="Dieterich C."/>
            <person name="Clifton S.W."/>
            <person name="Schuster L.N."/>
            <person name="Chinwalla A."/>
            <person name="Delehaunty K."/>
            <person name="Dinkelacker I."/>
            <person name="Fulton L."/>
            <person name="Fulton R."/>
            <person name="Godfrey J."/>
            <person name="Minx P."/>
            <person name="Mitreva M."/>
            <person name="Roeseler W."/>
            <person name="Tian H."/>
            <person name="Witte H."/>
            <person name="Yang S.P."/>
            <person name="Wilson R.K."/>
            <person name="Sommer R.J."/>
        </authorList>
    </citation>
    <scope>NUCLEOTIDE SEQUENCE [LARGE SCALE GENOMIC DNA]</scope>
    <source>
        <strain evidence="11">PS312</strain>
    </source>
</reference>
<protein>
    <submittedName>
        <fullName evidence="10">Eukaryotic translation initiation factor 3 subunit B</fullName>
    </submittedName>
</protein>
<dbReference type="GO" id="GO:0005852">
    <property type="term" value="C:eukaryotic translation initiation factor 3 complex"/>
    <property type="evidence" value="ECO:0000318"/>
    <property type="project" value="GO_Central"/>
</dbReference>
<dbReference type="InterPro" id="IPR012677">
    <property type="entry name" value="Nucleotide-bd_a/b_plait_sf"/>
</dbReference>
<dbReference type="Gene3D" id="1.10.490.10">
    <property type="entry name" value="Globins"/>
    <property type="match status" value="1"/>
</dbReference>
<dbReference type="EnsemblMetazoa" id="PPA22645.1">
    <property type="protein sequence ID" value="PPA22645.1"/>
    <property type="gene ID" value="WBGene00112199"/>
</dbReference>
<dbReference type="PANTHER" id="PTHR14068:SF0">
    <property type="entry name" value="EUKARYOTIC TRANSLATION INITIATION FACTOR 3 SUBUNIT B"/>
    <property type="match status" value="1"/>
</dbReference>
<feature type="compositionally biased region" description="Polar residues" evidence="7">
    <location>
        <begin position="947"/>
        <end position="965"/>
    </location>
</feature>
<keyword evidence="3" id="KW-0396">Initiation factor</keyword>
<evidence type="ECO:0000256" key="7">
    <source>
        <dbReference type="SAM" id="MobiDB-lite"/>
    </source>
</evidence>
<evidence type="ECO:0000259" key="8">
    <source>
        <dbReference type="PROSITE" id="PS01033"/>
    </source>
</evidence>
<evidence type="ECO:0000256" key="4">
    <source>
        <dbReference type="ARBA" id="ARBA00022574"/>
    </source>
</evidence>
<name>A0A2A6B5R1_PRIPA</name>
<feature type="region of interest" description="Disordered" evidence="7">
    <location>
        <begin position="945"/>
        <end position="974"/>
    </location>
</feature>
<keyword evidence="11" id="KW-1185">Reference proteome</keyword>